<comment type="caution">
    <text evidence="1">The sequence shown here is derived from an EMBL/GenBank/DDBJ whole genome shotgun (WGS) entry which is preliminary data.</text>
</comment>
<dbReference type="RefSeq" id="WP_263072322.1">
    <property type="nucleotide sequence ID" value="NZ_JAOUSF010000002.1"/>
</dbReference>
<keyword evidence="2" id="KW-1185">Reference proteome</keyword>
<evidence type="ECO:0000313" key="2">
    <source>
        <dbReference type="Proteomes" id="UP001209318"/>
    </source>
</evidence>
<accession>A0AAE3IRH7</accession>
<dbReference type="EMBL" id="JAOUSF010000002">
    <property type="protein sequence ID" value="MCU9613111.1"/>
    <property type="molecule type" value="Genomic_DNA"/>
</dbReference>
<proteinExistence type="predicted"/>
<gene>
    <name evidence="1" type="ORF">OEV98_06045</name>
</gene>
<dbReference type="InterPro" id="IPR011256">
    <property type="entry name" value="Reg_factor_effector_dom_sf"/>
</dbReference>
<dbReference type="AlphaFoldDB" id="A0AAE3IRH7"/>
<sequence>MKYKKFNKTFQLVAIKGTSDFASFGSVVPKAAQQFLVRVDEIDHRSGTEIAIFEPKLGEYHLEGSFYVGMTVNETMTETPPGMDYIELHHEYVTTRGNIRNIASLHQQLLNWSIEQGYKRNLDTYIVETYHPLENGTEEVEIYLPIHSQ</sequence>
<dbReference type="SUPFAM" id="SSF55136">
    <property type="entry name" value="Probable bacterial effector-binding domain"/>
    <property type="match status" value="1"/>
</dbReference>
<organism evidence="1 2">
    <name type="scientific">Perspicuibacillus lycopersici</name>
    <dbReference type="NCBI Taxonomy" id="1325689"/>
    <lineage>
        <taxon>Bacteria</taxon>
        <taxon>Bacillati</taxon>
        <taxon>Bacillota</taxon>
        <taxon>Bacilli</taxon>
        <taxon>Bacillales</taxon>
        <taxon>Bacillaceae</taxon>
        <taxon>Perspicuibacillus</taxon>
    </lineage>
</organism>
<reference evidence="1" key="1">
    <citation type="submission" date="2022-10" db="EMBL/GenBank/DDBJ databases">
        <title>Description of Fervidibacillus gen. nov. in the family Fervidibacillaceae fam. nov. with two species, Fervidibacillus albus sp. nov., and Fervidibacillus halotolerans sp. nov., isolated from tidal flat sediments.</title>
        <authorList>
            <person name="Kwon K.K."/>
            <person name="Yang S.-H."/>
        </authorList>
    </citation>
    <scope>NUCLEOTIDE SEQUENCE</scope>
    <source>
        <strain evidence="1">JCM 19140</strain>
    </source>
</reference>
<dbReference type="Gene3D" id="3.20.80.10">
    <property type="entry name" value="Regulatory factor, effector binding domain"/>
    <property type="match status" value="1"/>
</dbReference>
<protein>
    <submittedName>
        <fullName evidence="1">AraC family transcriptional regulator</fullName>
    </submittedName>
</protein>
<dbReference type="Proteomes" id="UP001209318">
    <property type="component" value="Unassembled WGS sequence"/>
</dbReference>
<evidence type="ECO:0000313" key="1">
    <source>
        <dbReference type="EMBL" id="MCU9613111.1"/>
    </source>
</evidence>
<name>A0AAE3IRH7_9BACI</name>